<dbReference type="Proteomes" id="UP001163152">
    <property type="component" value="Chromosome"/>
</dbReference>
<organism evidence="2 3">
    <name type="scientific">Thermocoleostomius sinensis A174</name>
    <dbReference type="NCBI Taxonomy" id="2016057"/>
    <lineage>
        <taxon>Bacteria</taxon>
        <taxon>Bacillati</taxon>
        <taxon>Cyanobacteriota</taxon>
        <taxon>Cyanophyceae</taxon>
        <taxon>Oculatellales</taxon>
        <taxon>Oculatellaceae</taxon>
        <taxon>Thermocoleostomius</taxon>
    </lineage>
</organism>
<sequence>MNLTVPLTLARSSSARQRFGSLLPEEAGVGMKATPTGMQQP</sequence>
<evidence type="ECO:0000313" key="2">
    <source>
        <dbReference type="EMBL" id="WAL58876.1"/>
    </source>
</evidence>
<dbReference type="EMBL" id="CP113797">
    <property type="protein sequence ID" value="WAL58876.1"/>
    <property type="molecule type" value="Genomic_DNA"/>
</dbReference>
<dbReference type="AlphaFoldDB" id="A0A9E9C3E1"/>
<gene>
    <name evidence="2" type="ORF">OXH18_17075</name>
</gene>
<evidence type="ECO:0000256" key="1">
    <source>
        <dbReference type="SAM" id="MobiDB-lite"/>
    </source>
</evidence>
<dbReference type="KEGG" id="tsin:OXH18_17075"/>
<protein>
    <submittedName>
        <fullName evidence="2">Uncharacterized protein</fullName>
    </submittedName>
</protein>
<keyword evidence="3" id="KW-1185">Reference proteome</keyword>
<accession>A0A9E9C3E1</accession>
<name>A0A9E9C3E1_9CYAN</name>
<proteinExistence type="predicted"/>
<feature type="region of interest" description="Disordered" evidence="1">
    <location>
        <begin position="21"/>
        <end position="41"/>
    </location>
</feature>
<dbReference type="RefSeq" id="WP_268608316.1">
    <property type="nucleotide sequence ID" value="NZ_CP113797.1"/>
</dbReference>
<evidence type="ECO:0000313" key="3">
    <source>
        <dbReference type="Proteomes" id="UP001163152"/>
    </source>
</evidence>
<reference evidence="2" key="1">
    <citation type="submission" date="2022-12" db="EMBL/GenBank/DDBJ databases">
        <title>Polyphasic identification of a Novel Hot-Spring Cyanobacterium Ocullathermofonsia sinensis gen nov. sp. nov. and Genomic Insights on its Adaptations to the Thermal Habitat.</title>
        <authorList>
            <person name="Daroch M."/>
            <person name="Tang J."/>
            <person name="Jiang Y."/>
        </authorList>
    </citation>
    <scope>NUCLEOTIDE SEQUENCE</scope>
    <source>
        <strain evidence="2">PKUAC-SCTA174</strain>
    </source>
</reference>